<evidence type="ECO:0000313" key="8">
    <source>
        <dbReference type="Proteomes" id="UP001566132"/>
    </source>
</evidence>
<dbReference type="AlphaFoldDB" id="A0ABD1EEV9"/>
<sequence length="160" mass="18552">MCSNGKQEPHIKRPMNAFMVWSRLRRKQLANSNPGMHNAEISKILGLEWKRLSESEKMPFIDEAKRLRAQHMIDHPNYKYKPKRKSTSANQIGENCKENNPAPAPLPFYLTFNPMQPRQDYPALEYNGPLPPYDSLPGGLHRSSVYTFYYNWGGNCHPSF</sequence>
<keyword evidence="2 4" id="KW-0238">DNA-binding</keyword>
<comment type="subcellular location">
    <subcellularLocation>
        <location evidence="1">Nucleus</location>
    </subcellularLocation>
</comment>
<dbReference type="EMBL" id="JBDJPC010000009">
    <property type="protein sequence ID" value="KAL1491681.1"/>
    <property type="molecule type" value="Genomic_DNA"/>
</dbReference>
<name>A0ABD1EEV9_HYPHA</name>
<keyword evidence="3 4" id="KW-0539">Nucleus</keyword>
<dbReference type="PANTHER" id="PTHR10270:SF323">
    <property type="entry name" value="TRANSCRIPTION FACTOR SOX-14-RELATED"/>
    <property type="match status" value="1"/>
</dbReference>
<evidence type="ECO:0000256" key="2">
    <source>
        <dbReference type="ARBA" id="ARBA00023125"/>
    </source>
</evidence>
<dbReference type="InterPro" id="IPR036910">
    <property type="entry name" value="HMG_box_dom_sf"/>
</dbReference>
<evidence type="ECO:0000256" key="1">
    <source>
        <dbReference type="ARBA" id="ARBA00004123"/>
    </source>
</evidence>
<dbReference type="GO" id="GO:0005634">
    <property type="term" value="C:nucleus"/>
    <property type="evidence" value="ECO:0007669"/>
    <property type="project" value="UniProtKB-SubCell"/>
</dbReference>
<dbReference type="SUPFAM" id="SSF47095">
    <property type="entry name" value="HMG-box"/>
    <property type="match status" value="1"/>
</dbReference>
<gene>
    <name evidence="7" type="ORF">ABEB36_012240</name>
</gene>
<dbReference type="InterPro" id="IPR009071">
    <property type="entry name" value="HMG_box_dom"/>
</dbReference>
<evidence type="ECO:0000256" key="3">
    <source>
        <dbReference type="ARBA" id="ARBA00023242"/>
    </source>
</evidence>
<evidence type="ECO:0000256" key="4">
    <source>
        <dbReference type="PROSITE-ProRule" id="PRU00267"/>
    </source>
</evidence>
<dbReference type="PROSITE" id="PS50118">
    <property type="entry name" value="HMG_BOX_2"/>
    <property type="match status" value="1"/>
</dbReference>
<dbReference type="InterPro" id="IPR050140">
    <property type="entry name" value="SRY-related_HMG-box_TF-like"/>
</dbReference>
<accession>A0ABD1EEV9</accession>
<dbReference type="GO" id="GO:0003677">
    <property type="term" value="F:DNA binding"/>
    <property type="evidence" value="ECO:0007669"/>
    <property type="project" value="UniProtKB-UniRule"/>
</dbReference>
<proteinExistence type="predicted"/>
<dbReference type="Proteomes" id="UP001566132">
    <property type="component" value="Unassembled WGS sequence"/>
</dbReference>
<evidence type="ECO:0000259" key="6">
    <source>
        <dbReference type="PROSITE" id="PS50118"/>
    </source>
</evidence>
<dbReference type="CDD" id="cd22028">
    <property type="entry name" value="HMG-box_SoxA_SoxB_SoxG"/>
    <property type="match status" value="1"/>
</dbReference>
<dbReference type="FunFam" id="1.10.30.10:FF:000002">
    <property type="entry name" value="transcription factor Sox-2"/>
    <property type="match status" value="1"/>
</dbReference>
<keyword evidence="8" id="KW-1185">Reference proteome</keyword>
<feature type="domain" description="HMG box" evidence="6">
    <location>
        <begin position="11"/>
        <end position="79"/>
    </location>
</feature>
<evidence type="ECO:0000256" key="5">
    <source>
        <dbReference type="SAM" id="MobiDB-lite"/>
    </source>
</evidence>
<dbReference type="Pfam" id="PF00505">
    <property type="entry name" value="HMG_box"/>
    <property type="match status" value="1"/>
</dbReference>
<dbReference type="PANTHER" id="PTHR10270">
    <property type="entry name" value="SOX TRANSCRIPTION FACTOR"/>
    <property type="match status" value="1"/>
</dbReference>
<organism evidence="7 8">
    <name type="scientific">Hypothenemus hampei</name>
    <name type="common">Coffee berry borer</name>
    <dbReference type="NCBI Taxonomy" id="57062"/>
    <lineage>
        <taxon>Eukaryota</taxon>
        <taxon>Metazoa</taxon>
        <taxon>Ecdysozoa</taxon>
        <taxon>Arthropoda</taxon>
        <taxon>Hexapoda</taxon>
        <taxon>Insecta</taxon>
        <taxon>Pterygota</taxon>
        <taxon>Neoptera</taxon>
        <taxon>Endopterygota</taxon>
        <taxon>Coleoptera</taxon>
        <taxon>Polyphaga</taxon>
        <taxon>Cucujiformia</taxon>
        <taxon>Curculionidae</taxon>
        <taxon>Scolytinae</taxon>
        <taxon>Hypothenemus</taxon>
    </lineage>
</organism>
<reference evidence="7 8" key="1">
    <citation type="submission" date="2024-05" db="EMBL/GenBank/DDBJ databases">
        <title>Genetic variation in Jamaican populations of the coffee berry borer (Hypothenemus hampei).</title>
        <authorList>
            <person name="Errbii M."/>
            <person name="Myrie A."/>
        </authorList>
    </citation>
    <scope>NUCLEOTIDE SEQUENCE [LARGE SCALE GENOMIC DNA]</scope>
    <source>
        <strain evidence="7">JA-Hopewell-2020-01-JO</strain>
        <tissue evidence="7">Whole body</tissue>
    </source>
</reference>
<feature type="DNA-binding region" description="HMG box" evidence="4">
    <location>
        <begin position="11"/>
        <end position="79"/>
    </location>
</feature>
<feature type="region of interest" description="Disordered" evidence="5">
    <location>
        <begin position="73"/>
        <end position="98"/>
    </location>
</feature>
<comment type="caution">
    <text evidence="7">The sequence shown here is derived from an EMBL/GenBank/DDBJ whole genome shotgun (WGS) entry which is preliminary data.</text>
</comment>
<evidence type="ECO:0000313" key="7">
    <source>
        <dbReference type="EMBL" id="KAL1491681.1"/>
    </source>
</evidence>
<dbReference type="SMART" id="SM00398">
    <property type="entry name" value="HMG"/>
    <property type="match status" value="1"/>
</dbReference>
<protein>
    <recommendedName>
        <fullName evidence="6">HMG box domain-containing protein</fullName>
    </recommendedName>
</protein>
<dbReference type="Gene3D" id="1.10.30.10">
    <property type="entry name" value="High mobility group box domain"/>
    <property type="match status" value="1"/>
</dbReference>